<keyword evidence="4" id="KW-1133">Transmembrane helix</keyword>
<dbReference type="InterPro" id="IPR036890">
    <property type="entry name" value="HATPase_C_sf"/>
</dbReference>
<dbReference type="PANTHER" id="PTHR24421">
    <property type="entry name" value="NITRATE/NITRITE SENSOR PROTEIN NARX-RELATED"/>
    <property type="match status" value="1"/>
</dbReference>
<feature type="chain" id="PRO_5047485900" description="Histidine kinase/HSP90-like ATPase domain-containing protein" evidence="5">
    <location>
        <begin position="27"/>
        <end position="1009"/>
    </location>
</feature>
<dbReference type="Pfam" id="PF07730">
    <property type="entry name" value="HisKA_3"/>
    <property type="match status" value="1"/>
</dbReference>
<dbReference type="SUPFAM" id="SSF55874">
    <property type="entry name" value="ATPase domain of HSP90 chaperone/DNA topoisomerase II/histidine kinase"/>
    <property type="match status" value="1"/>
</dbReference>
<dbReference type="Pfam" id="PF07494">
    <property type="entry name" value="Reg_prop"/>
    <property type="match status" value="1"/>
</dbReference>
<keyword evidence="4" id="KW-0812">Transmembrane</keyword>
<evidence type="ECO:0000256" key="4">
    <source>
        <dbReference type="SAM" id="Phobius"/>
    </source>
</evidence>
<dbReference type="InterPro" id="IPR011123">
    <property type="entry name" value="Y_Y_Y"/>
</dbReference>
<evidence type="ECO:0000256" key="2">
    <source>
        <dbReference type="ARBA" id="ARBA00022777"/>
    </source>
</evidence>
<keyword evidence="3" id="KW-0902">Two-component regulatory system</keyword>
<name>A0ABS0T1V0_9CAUL</name>
<keyword evidence="2" id="KW-0418">Kinase</keyword>
<feature type="signal peptide" evidence="5">
    <location>
        <begin position="1"/>
        <end position="26"/>
    </location>
</feature>
<dbReference type="InterPro" id="IPR011712">
    <property type="entry name" value="Sig_transdc_His_kin_sub3_dim/P"/>
</dbReference>
<sequence length="1009" mass="109673">MNRAGGFRTGLAAVALALGLAFAAKAAPGLEPLAEYKRVSWSLEGGAPSRVNSIGQSKDGYLWIGSVDGLFRFDGVAFEQIQRGEPKPGRLNVAQVLGARSGALWAGLGRSGGVAVYRDGQLVDARMPHPSREVTSLAEDREGGIWVARGGRKRNTLARWHAGRWQEFGPEVGLPEQEIWQVFFSRDGVQWLVLGDTVLRRAPGQAKFAATGVKVARRASLAEDALGRLWVSDTKGVRLMAGEAPAASSLARAYPRQDEVGGSKILFDHKGDLWGATWTDGVVHIPAPGVAAKRADAAGLRIQSYKAVHGLTSDQTHAVFEDREGNVWFGTELGLDMMRPASVVVEQAIPPNSARGYRMTATAGGTVYVADAHTLYAIAPGQAPKPVVKTTWSAGALCAGAGNAVWVTLRDTMLRVRGDRVETFDKPAEASAYGCAEDDEGRLWMAALDKGLYWREAGAWNRWPGLSPTLGLASNVARQADGRAAVLFRTPPPLQGRPPFEPLYKERFAIGEIEGVLPGTQSLYLSGGQGLARLRDGRTASLDAERYPWLASVNGLVQTSAGDTWTIGDAGVVRMRTADLDQTLDRPGGPLPRQVFDFRDGLNSFVQKSPGAQIVAGGDGRIWILTRRNVLVIDPARLSVNAVPPPVAIRSVMAGDRRFSDPSAVRLAAGTTSLRIHYTALSFAVPGRVKFKYRLEGVDRDWVEAGGRREVIYNNLRPGTFRFQVKAANNDGVWNEQGASVVVTIPPTLAETWWFRLLCVAAVGLALWGVYALRLRRVSGQIRARLEERAAERERIARELHDTLLQSVQGLIMRFQSVAYQIPDDLPAKDVINQALDRADQMLVEGRDRVRDLRGRETRRLDIQLRELMAEQPFEPGVKVELLVEGVARAIQPLVQEEIVRIGGEALFNAARHARAGQVQVRVAYGVRQLQVSIRDDGVGIGANRMAWASREGHYGLIGMHERASKMGAQLAIESAAGKGTTITLSVAGAIAYPTLPWLARLSWKRRAV</sequence>
<evidence type="ECO:0000313" key="7">
    <source>
        <dbReference type="EMBL" id="MBI1685701.1"/>
    </source>
</evidence>
<protein>
    <recommendedName>
        <fullName evidence="6">Histidine kinase/HSP90-like ATPase domain-containing protein</fullName>
    </recommendedName>
</protein>
<dbReference type="EMBL" id="JADWOX010000015">
    <property type="protein sequence ID" value="MBI1685701.1"/>
    <property type="molecule type" value="Genomic_DNA"/>
</dbReference>
<evidence type="ECO:0000256" key="3">
    <source>
        <dbReference type="ARBA" id="ARBA00023012"/>
    </source>
</evidence>
<dbReference type="InterPro" id="IPR013783">
    <property type="entry name" value="Ig-like_fold"/>
</dbReference>
<dbReference type="Pfam" id="PF02518">
    <property type="entry name" value="HATPase_c"/>
    <property type="match status" value="1"/>
</dbReference>
<proteinExistence type="predicted"/>
<feature type="transmembrane region" description="Helical" evidence="4">
    <location>
        <begin position="753"/>
        <end position="773"/>
    </location>
</feature>
<dbReference type="Gene3D" id="1.20.5.1930">
    <property type="match status" value="1"/>
</dbReference>
<dbReference type="InterPro" id="IPR011110">
    <property type="entry name" value="Reg_prop"/>
</dbReference>
<dbReference type="RefSeq" id="WP_198577607.1">
    <property type="nucleotide sequence ID" value="NZ_JADWOX010000015.1"/>
</dbReference>
<organism evidence="7 8">
    <name type="scientific">Caulobacter hibisci</name>
    <dbReference type="NCBI Taxonomy" id="2035993"/>
    <lineage>
        <taxon>Bacteria</taxon>
        <taxon>Pseudomonadati</taxon>
        <taxon>Pseudomonadota</taxon>
        <taxon>Alphaproteobacteria</taxon>
        <taxon>Caulobacterales</taxon>
        <taxon>Caulobacteraceae</taxon>
        <taxon>Caulobacter</taxon>
    </lineage>
</organism>
<reference evidence="7 8" key="1">
    <citation type="submission" date="2020-11" db="EMBL/GenBank/DDBJ databases">
        <title>genome sequence of strain KACC 18849.</title>
        <authorList>
            <person name="Gao J."/>
            <person name="Zhang X."/>
        </authorList>
    </citation>
    <scope>NUCLEOTIDE SEQUENCE [LARGE SCALE GENOMIC DNA]</scope>
    <source>
        <strain evidence="7 8">KACC 18849</strain>
    </source>
</reference>
<dbReference type="InterPro" id="IPR050482">
    <property type="entry name" value="Sensor_HK_TwoCompSys"/>
</dbReference>
<evidence type="ECO:0000256" key="5">
    <source>
        <dbReference type="SAM" id="SignalP"/>
    </source>
</evidence>
<keyword evidence="5" id="KW-0732">Signal</keyword>
<evidence type="ECO:0000256" key="1">
    <source>
        <dbReference type="ARBA" id="ARBA00022679"/>
    </source>
</evidence>
<keyword evidence="1" id="KW-0808">Transferase</keyword>
<dbReference type="InterPro" id="IPR015943">
    <property type="entry name" value="WD40/YVTN_repeat-like_dom_sf"/>
</dbReference>
<dbReference type="Proteomes" id="UP000639859">
    <property type="component" value="Unassembled WGS sequence"/>
</dbReference>
<dbReference type="Gene3D" id="2.130.10.10">
    <property type="entry name" value="YVTN repeat-like/Quinoprotein amine dehydrogenase"/>
    <property type="match status" value="2"/>
</dbReference>
<comment type="caution">
    <text evidence="7">The sequence shown here is derived from an EMBL/GenBank/DDBJ whole genome shotgun (WGS) entry which is preliminary data.</text>
</comment>
<evidence type="ECO:0000313" key="8">
    <source>
        <dbReference type="Proteomes" id="UP000639859"/>
    </source>
</evidence>
<dbReference type="CDD" id="cd16917">
    <property type="entry name" value="HATPase_UhpB-NarQ-NarX-like"/>
    <property type="match status" value="1"/>
</dbReference>
<dbReference type="PANTHER" id="PTHR24421:SF62">
    <property type="entry name" value="SENSORY TRANSDUCTION HISTIDINE KINASE"/>
    <property type="match status" value="1"/>
</dbReference>
<dbReference type="InterPro" id="IPR003594">
    <property type="entry name" value="HATPase_dom"/>
</dbReference>
<dbReference type="Gene3D" id="2.60.40.10">
    <property type="entry name" value="Immunoglobulins"/>
    <property type="match status" value="1"/>
</dbReference>
<dbReference type="Pfam" id="PF07495">
    <property type="entry name" value="Y_Y_Y"/>
    <property type="match status" value="1"/>
</dbReference>
<evidence type="ECO:0000259" key="6">
    <source>
        <dbReference type="SMART" id="SM00387"/>
    </source>
</evidence>
<feature type="domain" description="Histidine kinase/HSP90-like ATPase" evidence="6">
    <location>
        <begin position="894"/>
        <end position="991"/>
    </location>
</feature>
<gene>
    <name evidence="7" type="ORF">I4Q42_18700</name>
</gene>
<keyword evidence="8" id="KW-1185">Reference proteome</keyword>
<dbReference type="SMART" id="SM00387">
    <property type="entry name" value="HATPase_c"/>
    <property type="match status" value="1"/>
</dbReference>
<keyword evidence="4" id="KW-0472">Membrane</keyword>
<dbReference type="SUPFAM" id="SSF63829">
    <property type="entry name" value="Calcium-dependent phosphotriesterase"/>
    <property type="match status" value="2"/>
</dbReference>
<dbReference type="Gene3D" id="3.30.565.10">
    <property type="entry name" value="Histidine kinase-like ATPase, C-terminal domain"/>
    <property type="match status" value="1"/>
</dbReference>
<accession>A0ABS0T1V0</accession>